<name>I3YPN3_ALIFI</name>
<dbReference type="RefSeq" id="WP_014776164.1">
    <property type="nucleotide sequence ID" value="NC_018011.1"/>
</dbReference>
<dbReference type="PATRIC" id="fig|679935.3.peg.2611"/>
<reference evidence="4" key="1">
    <citation type="journal article" date="2013" name="Stand. Genomic Sci.">
        <title>Complete genome sequence of the bile-resistant pigment-producing anaerobe Alistipes finegoldii type strain (AHN2437(T)).</title>
        <authorList>
            <person name="Mavromatis K."/>
            <person name="Stackebrandt E."/>
            <person name="Munk C."/>
            <person name="Lapidus A."/>
            <person name="Nolan M."/>
            <person name="Lucas S."/>
            <person name="Hammon N."/>
            <person name="Deshpande S."/>
            <person name="Cheng J.F."/>
            <person name="Tapia R."/>
            <person name="Goodwin L.A."/>
            <person name="Pitluck S."/>
            <person name="Liolios K."/>
            <person name="Pagani I."/>
            <person name="Ivanova N."/>
            <person name="Mikhailova N."/>
            <person name="Huntemann M."/>
            <person name="Pati A."/>
            <person name="Chen A."/>
            <person name="Palaniappan K."/>
            <person name="Land M."/>
            <person name="Hauser L."/>
            <person name="Rohde M."/>
            <person name="Gronow S."/>
            <person name="Goker M."/>
            <person name="Detter J.C."/>
            <person name="Bristow J."/>
            <person name="Eisen J.A."/>
            <person name="Markowitz V."/>
            <person name="Hugenholtz P."/>
            <person name="Kyrpides N.C."/>
            <person name="Klenk H.P."/>
            <person name="Woyke T."/>
        </authorList>
    </citation>
    <scope>NUCLEOTIDE SEQUENCE</scope>
    <source>
        <strain evidence="4">DSM 17242 / JCM 16770 / AHN 2437 / CCUG 46020 / CIP 107999</strain>
    </source>
</reference>
<evidence type="ECO:0000313" key="4">
    <source>
        <dbReference type="Proteomes" id="UP000006052"/>
    </source>
</evidence>
<proteinExistence type="predicted"/>
<feature type="compositionally biased region" description="Polar residues" evidence="1">
    <location>
        <begin position="157"/>
        <end position="166"/>
    </location>
</feature>
<dbReference type="AlphaFoldDB" id="I3YPN3"/>
<sequence length="316" mass="36893">MAGRNVKRGLVYFRMDCDIFQDRKLKRLMRRWQNDGLAVYLALLCEIYRDKGYYVTADDDLIADIADTCLLDDERTTLIYNDCIDLGLFDREILKQQGLLTSKGIQARYLDIMTVLRRKGGIDAALSLISSEEITEDAERIPENSERRAKTDETIRRNAQQTQFPPNNAEAVPENSEETAINSDNREREDNKADDNSETNLHTHSEKWKGVKGENQIENDRAALAMFNRSWNELAKHERMYIWVRRHYPIMLEFERPLTLDNCRSITDRITDWHDVERLMESIANRRNVLTAHTSAIATFNSFARMDVVLQRKQKI</sequence>
<organism evidence="3 4">
    <name type="scientific">Alistipes finegoldii (strain DSM 17242 / JCM 16770 / CCUG 46020 / CIP 107999 / KCTC 15236 / AHN 2437)</name>
    <dbReference type="NCBI Taxonomy" id="679935"/>
    <lineage>
        <taxon>Bacteria</taxon>
        <taxon>Pseudomonadati</taxon>
        <taxon>Bacteroidota</taxon>
        <taxon>Bacteroidia</taxon>
        <taxon>Bacteroidales</taxon>
        <taxon>Rikenellaceae</taxon>
        <taxon>Alistipes</taxon>
    </lineage>
</organism>
<dbReference type="EMBL" id="CP003274">
    <property type="protein sequence ID" value="AFL78951.1"/>
    <property type="molecule type" value="Genomic_DNA"/>
</dbReference>
<evidence type="ECO:0000256" key="1">
    <source>
        <dbReference type="SAM" id="MobiDB-lite"/>
    </source>
</evidence>
<evidence type="ECO:0000259" key="2">
    <source>
        <dbReference type="Pfam" id="PF14297"/>
    </source>
</evidence>
<accession>I3YPN3</accession>
<gene>
    <name evidence="3" type="ordered locus">Alfi_2691</name>
</gene>
<dbReference type="Proteomes" id="UP000006052">
    <property type="component" value="Chromosome"/>
</dbReference>
<dbReference type="InterPro" id="IPR025400">
    <property type="entry name" value="Lin1244/Lin1753-like_N"/>
</dbReference>
<feature type="domain" description="Lin1244/Lin1753-like N-terminal" evidence="2">
    <location>
        <begin position="12"/>
        <end position="105"/>
    </location>
</feature>
<dbReference type="KEGG" id="afd:Alfi_2691"/>
<dbReference type="STRING" id="679935.Alfi_2691"/>
<feature type="compositionally biased region" description="Basic and acidic residues" evidence="1">
    <location>
        <begin position="184"/>
        <end position="212"/>
    </location>
</feature>
<dbReference type="PANTHER" id="PTHR39196:SF1">
    <property type="entry name" value="PRIMOSOME, DNAD SUBUNIT"/>
    <property type="match status" value="1"/>
</dbReference>
<evidence type="ECO:0000313" key="3">
    <source>
        <dbReference type="EMBL" id="AFL78951.1"/>
    </source>
</evidence>
<dbReference type="HOGENOM" id="CLU_878904_0_0_10"/>
<dbReference type="Pfam" id="PF14297">
    <property type="entry name" value="Lin1244_N"/>
    <property type="match status" value="1"/>
</dbReference>
<dbReference type="eggNOG" id="COG3935">
    <property type="taxonomic scope" value="Bacteria"/>
</dbReference>
<feature type="compositionally biased region" description="Basic and acidic residues" evidence="1">
    <location>
        <begin position="137"/>
        <end position="156"/>
    </location>
</feature>
<dbReference type="PANTHER" id="PTHR39196">
    <property type="entry name" value="PRIMOSOME, DNAD SUBUNIT"/>
    <property type="match status" value="1"/>
</dbReference>
<protein>
    <recommendedName>
        <fullName evidence="2">Lin1244/Lin1753-like N-terminal domain-containing protein</fullName>
    </recommendedName>
</protein>
<feature type="region of interest" description="Disordered" evidence="1">
    <location>
        <begin position="136"/>
        <end position="214"/>
    </location>
</feature>